<organism evidence="2 3">
    <name type="scientific">Didymodactylos carnosus</name>
    <dbReference type="NCBI Taxonomy" id="1234261"/>
    <lineage>
        <taxon>Eukaryota</taxon>
        <taxon>Metazoa</taxon>
        <taxon>Spiralia</taxon>
        <taxon>Gnathifera</taxon>
        <taxon>Rotifera</taxon>
        <taxon>Eurotatoria</taxon>
        <taxon>Bdelloidea</taxon>
        <taxon>Philodinida</taxon>
        <taxon>Philodinidae</taxon>
        <taxon>Didymodactylos</taxon>
    </lineage>
</organism>
<dbReference type="InterPro" id="IPR032675">
    <property type="entry name" value="LRR_dom_sf"/>
</dbReference>
<feature type="non-terminal residue" evidence="2">
    <location>
        <position position="1"/>
    </location>
</feature>
<accession>A0A8S2XAR5</accession>
<sequence>NILFDELVLSGNRIQIVHSNAFSGLKLRKLELHSNPIVKFEINAFIDLANYLEELILSSTVSLNSNYDLKTSQFIQILQELPNLKRLSIRSFDLSNFLSTSKSLI</sequence>
<proteinExistence type="predicted"/>
<name>A0A8S2XAR5_9BILA</name>
<evidence type="ECO:0000313" key="3">
    <source>
        <dbReference type="Proteomes" id="UP000682733"/>
    </source>
</evidence>
<evidence type="ECO:0000313" key="2">
    <source>
        <dbReference type="EMBL" id="CAF4485364.1"/>
    </source>
</evidence>
<dbReference type="AlphaFoldDB" id="A0A8S2XAR5"/>
<dbReference type="Gene3D" id="3.80.10.10">
    <property type="entry name" value="Ribonuclease Inhibitor"/>
    <property type="match status" value="1"/>
</dbReference>
<dbReference type="SUPFAM" id="SSF52058">
    <property type="entry name" value="L domain-like"/>
    <property type="match status" value="1"/>
</dbReference>
<dbReference type="Proteomes" id="UP000677228">
    <property type="component" value="Unassembled WGS sequence"/>
</dbReference>
<evidence type="ECO:0000313" key="1">
    <source>
        <dbReference type="EMBL" id="CAF1644838.1"/>
    </source>
</evidence>
<feature type="non-terminal residue" evidence="2">
    <location>
        <position position="105"/>
    </location>
</feature>
<comment type="caution">
    <text evidence="2">The sequence shown here is derived from an EMBL/GenBank/DDBJ whole genome shotgun (WGS) entry which is preliminary data.</text>
</comment>
<reference evidence="2" key="1">
    <citation type="submission" date="2021-02" db="EMBL/GenBank/DDBJ databases">
        <authorList>
            <person name="Nowell W R."/>
        </authorList>
    </citation>
    <scope>NUCLEOTIDE SEQUENCE</scope>
</reference>
<gene>
    <name evidence="1" type="ORF">OVA965_LOCUS44488</name>
    <name evidence="2" type="ORF">TMI583_LOCUS47329</name>
</gene>
<dbReference type="EMBL" id="CAJOBA010091212">
    <property type="protein sequence ID" value="CAF4485364.1"/>
    <property type="molecule type" value="Genomic_DNA"/>
</dbReference>
<dbReference type="EMBL" id="CAJNOK010063768">
    <property type="protein sequence ID" value="CAF1644838.1"/>
    <property type="molecule type" value="Genomic_DNA"/>
</dbReference>
<protein>
    <recommendedName>
        <fullName evidence="4">Toll-like receptor 2</fullName>
    </recommendedName>
</protein>
<dbReference type="Proteomes" id="UP000682733">
    <property type="component" value="Unassembled WGS sequence"/>
</dbReference>
<evidence type="ECO:0008006" key="4">
    <source>
        <dbReference type="Google" id="ProtNLM"/>
    </source>
</evidence>